<feature type="region of interest" description="Disordered" evidence="1">
    <location>
        <begin position="183"/>
        <end position="482"/>
    </location>
</feature>
<evidence type="ECO:0000313" key="2">
    <source>
        <dbReference type="EMBL" id="RMY21752.1"/>
    </source>
</evidence>
<evidence type="ECO:0000256" key="1">
    <source>
        <dbReference type="SAM" id="MobiDB-lite"/>
    </source>
</evidence>
<sequence length="724" mass="77331">MPAGLEEALPSKTPAETISRWEMLRILTKTRERSSHPDEKPEAGNLPVFDGLDLDGPVDASTIEKLNVALHALAQEQQLQQESSISEPRQQANAPSKLRSLMLPLAVAQAEHSDAVDLASGDLDPDMLFVEPAALKRSASAPSARKGHIRSGRDVASTSKFDQRGAANKKSQITNAAARMNPRHFQGPSAAHGTLSPSSAGARIPAPERMGGDARQSQQERAGKPPSQRRWPRGDRTHDSAQTPTERPNKGSPQERMSPANNPPPFESSPERAGADHIPGGKRQQERGPLNKRLSGVKFENQPLRDPQEKGKMGQVPSLQNLRAPASHGTQNSAGDVNPSASTRLPPASNLPSGRLGSTKGQLGRQQRLPPKPLSRSPGLGPTGQPVISGPQPSGKKSPVSEDSGNIRDQHRPKATGVPSVPTDSRIKSKLDGSSGSTLRHLQTSFPSQAALIPAQCPLPARQAAPMPSSLSQRPTAPGIEPDLLAVHEAPQRPQPQQEAALSNLGDGQMIFHPLSPAAGQAMPGSTRKRTERNQEKASAAPPRSNIATGMPLGEPQLAGPNAGIQPPPVKTRQPETRAVGNRPPTAPEFHQHVPRGDSIIERNPSPSPKRSKQPTQSQPQHPEDSNLPSAHGTIDPADDQREDEDIEASLPSASIELVEGDFTADEMFELFLTGRFPQDLSSQVNRFSILQLMARGALYSAQGWLGKETRKASVAIAEGFGLI</sequence>
<dbReference type="Proteomes" id="UP000276864">
    <property type="component" value="Unassembled WGS sequence"/>
</dbReference>
<dbReference type="VEuPathDB" id="FungiDB:BTJ68_03415"/>
<evidence type="ECO:0000313" key="5">
    <source>
        <dbReference type="Proteomes" id="UP000276864"/>
    </source>
</evidence>
<dbReference type="Proteomes" id="UP000271337">
    <property type="component" value="Unassembled WGS sequence"/>
</dbReference>
<proteinExistence type="predicted"/>
<feature type="region of interest" description="Disordered" evidence="1">
    <location>
        <begin position="29"/>
        <end position="51"/>
    </location>
</feature>
<dbReference type="OrthoDB" id="3894410at2759"/>
<evidence type="ECO:0000313" key="4">
    <source>
        <dbReference type="Proteomes" id="UP000271337"/>
    </source>
</evidence>
<protein>
    <submittedName>
        <fullName evidence="3">Uncharacterized protein</fullName>
    </submittedName>
</protein>
<comment type="caution">
    <text evidence="3">The sequence shown here is derived from an EMBL/GenBank/DDBJ whole genome shotgun (WGS) entry which is preliminary data.</text>
</comment>
<reference evidence="4 5" key="1">
    <citation type="journal article" date="2018" name="BMC Genomics">
        <title>Genomic evidence for intraspecific hybridization in a clonal and extremely halotolerant yeast.</title>
        <authorList>
            <person name="Gostincar C."/>
            <person name="Stajich J.E."/>
            <person name="Zupancic J."/>
            <person name="Zalar P."/>
            <person name="Gunde-Cimerman N."/>
        </authorList>
    </citation>
    <scope>NUCLEOTIDE SEQUENCE [LARGE SCALE GENOMIC DNA]</scope>
    <source>
        <strain evidence="3 5">EXF-6651</strain>
        <strain evidence="2 4">EXF-6669</strain>
    </source>
</reference>
<feature type="compositionally biased region" description="Polar residues" evidence="1">
    <location>
        <begin position="432"/>
        <end position="448"/>
    </location>
</feature>
<dbReference type="EMBL" id="QWIM01000238">
    <property type="protein sequence ID" value="RMY37404.1"/>
    <property type="molecule type" value="Genomic_DNA"/>
</dbReference>
<evidence type="ECO:0000313" key="3">
    <source>
        <dbReference type="EMBL" id="RMY37404.1"/>
    </source>
</evidence>
<feature type="compositionally biased region" description="Basic and acidic residues" evidence="1">
    <location>
        <begin position="590"/>
        <end position="601"/>
    </location>
</feature>
<feature type="compositionally biased region" description="Acidic residues" evidence="1">
    <location>
        <begin position="637"/>
        <end position="648"/>
    </location>
</feature>
<feature type="compositionally biased region" description="Basic and acidic residues" evidence="1">
    <location>
        <begin position="29"/>
        <end position="42"/>
    </location>
</feature>
<name>A0A3M7BCK9_HORWE</name>
<accession>A0A3M7BCK9</accession>
<feature type="region of interest" description="Disordered" evidence="1">
    <location>
        <begin position="509"/>
        <end position="655"/>
    </location>
</feature>
<feature type="region of interest" description="Disordered" evidence="1">
    <location>
        <begin position="136"/>
        <end position="171"/>
    </location>
</feature>
<dbReference type="AlphaFoldDB" id="A0A3M7BCK9"/>
<organism evidence="3 5">
    <name type="scientific">Hortaea werneckii</name>
    <name type="common">Black yeast</name>
    <name type="synonym">Cladosporium werneckii</name>
    <dbReference type="NCBI Taxonomy" id="91943"/>
    <lineage>
        <taxon>Eukaryota</taxon>
        <taxon>Fungi</taxon>
        <taxon>Dikarya</taxon>
        <taxon>Ascomycota</taxon>
        <taxon>Pezizomycotina</taxon>
        <taxon>Dothideomycetes</taxon>
        <taxon>Dothideomycetidae</taxon>
        <taxon>Mycosphaerellales</taxon>
        <taxon>Teratosphaeriaceae</taxon>
        <taxon>Hortaea</taxon>
    </lineage>
</organism>
<dbReference type="EMBL" id="QWIL01000229">
    <property type="protein sequence ID" value="RMY21752.1"/>
    <property type="molecule type" value="Genomic_DNA"/>
</dbReference>
<feature type="compositionally biased region" description="Polar residues" evidence="1">
    <location>
        <begin position="328"/>
        <end position="343"/>
    </location>
</feature>
<gene>
    <name evidence="3" type="ORF">D0866_03290</name>
    <name evidence="2" type="ORF">D0867_03151</name>
</gene>